<dbReference type="InterPro" id="IPR000595">
    <property type="entry name" value="cNMP-bd_dom"/>
</dbReference>
<dbReference type="OrthoDB" id="9798104at2"/>
<evidence type="ECO:0000313" key="2">
    <source>
        <dbReference type="EMBL" id="SEA84538.1"/>
    </source>
</evidence>
<dbReference type="Gene3D" id="2.60.120.10">
    <property type="entry name" value="Jelly Rolls"/>
    <property type="match status" value="1"/>
</dbReference>
<reference evidence="3" key="1">
    <citation type="submission" date="2016-10" db="EMBL/GenBank/DDBJ databases">
        <authorList>
            <person name="Varghese N."/>
            <person name="Submissions S."/>
        </authorList>
    </citation>
    <scope>NUCLEOTIDE SEQUENCE [LARGE SCALE GENOMIC DNA]</scope>
    <source>
        <strain evidence="3">DSM 11526</strain>
    </source>
</reference>
<keyword evidence="3" id="KW-1185">Reference proteome</keyword>
<evidence type="ECO:0000313" key="3">
    <source>
        <dbReference type="Proteomes" id="UP000242469"/>
    </source>
</evidence>
<evidence type="ECO:0000259" key="1">
    <source>
        <dbReference type="PROSITE" id="PS50042"/>
    </source>
</evidence>
<dbReference type="InterPro" id="IPR018490">
    <property type="entry name" value="cNMP-bd_dom_sf"/>
</dbReference>
<dbReference type="PROSITE" id="PS50042">
    <property type="entry name" value="CNMP_BINDING_3"/>
    <property type="match status" value="1"/>
</dbReference>
<proteinExistence type="predicted"/>
<keyword evidence="2" id="KW-0418">Kinase</keyword>
<dbReference type="AlphaFoldDB" id="A0A1H4EIL2"/>
<dbReference type="STRING" id="1122198.SAMN02745729_108100"/>
<dbReference type="InterPro" id="IPR014710">
    <property type="entry name" value="RmlC-like_jellyroll"/>
</dbReference>
<name>A0A1H4EIL2_9GAMM</name>
<dbReference type="GO" id="GO:0016301">
    <property type="term" value="F:kinase activity"/>
    <property type="evidence" value="ECO:0007669"/>
    <property type="project" value="UniProtKB-KW"/>
</dbReference>
<dbReference type="CDD" id="cd00038">
    <property type="entry name" value="CAP_ED"/>
    <property type="match status" value="1"/>
</dbReference>
<gene>
    <name evidence="2" type="ORF">SAMN02745729_108100</name>
</gene>
<organism evidence="2 3">
    <name type="scientific">Marinobacterium iners DSM 11526</name>
    <dbReference type="NCBI Taxonomy" id="1122198"/>
    <lineage>
        <taxon>Bacteria</taxon>
        <taxon>Pseudomonadati</taxon>
        <taxon>Pseudomonadota</taxon>
        <taxon>Gammaproteobacteria</taxon>
        <taxon>Oceanospirillales</taxon>
        <taxon>Oceanospirillaceae</taxon>
        <taxon>Marinobacterium</taxon>
    </lineage>
</organism>
<dbReference type="Pfam" id="PF00027">
    <property type="entry name" value="cNMP_binding"/>
    <property type="match status" value="1"/>
</dbReference>
<sequence>MNKKQAFIQLREVMSGYYPLSDETWQALTEICHYRQVTKQTQICRVGEVPRSFAFVCQGLFRVFVLDEKGNEFNKNFFQEGRFPGSMTALLRQEPSLHSIEALEDSVIIEINFQAFRDLLYRSEDLKLFHIHYLERHWLLDKDTREIRLVQQDAAERYQAFQREYPELLTRLPQYHIASHLGVTPTQLSRIRKKS</sequence>
<accession>A0A1H4EIL2</accession>
<dbReference type="RefSeq" id="WP_091826686.1">
    <property type="nucleotide sequence ID" value="NZ_FNRJ01000008.1"/>
</dbReference>
<dbReference type="Proteomes" id="UP000242469">
    <property type="component" value="Unassembled WGS sequence"/>
</dbReference>
<dbReference type="EMBL" id="FNRJ01000008">
    <property type="protein sequence ID" value="SEA84538.1"/>
    <property type="molecule type" value="Genomic_DNA"/>
</dbReference>
<protein>
    <submittedName>
        <fullName evidence="2">cAMP-binding domain of CRP or a regulatory subunit of cAMP-dependent protein kinases</fullName>
    </submittedName>
</protein>
<feature type="domain" description="Cyclic nucleotide-binding" evidence="1">
    <location>
        <begin position="33"/>
        <end position="137"/>
    </location>
</feature>
<keyword evidence="2" id="KW-0808">Transferase</keyword>
<dbReference type="SUPFAM" id="SSF51206">
    <property type="entry name" value="cAMP-binding domain-like"/>
    <property type="match status" value="1"/>
</dbReference>